<dbReference type="Gene3D" id="3.30.700.10">
    <property type="entry name" value="Glycoprotein, Type 4 Pilin"/>
    <property type="match status" value="1"/>
</dbReference>
<dbReference type="EMBL" id="CP007139">
    <property type="protein sequence ID" value="AIE87938.1"/>
    <property type="molecule type" value="Genomic_DNA"/>
</dbReference>
<reference evidence="6 7" key="1">
    <citation type="journal article" date="2014" name="PLoS ONE">
        <title>The first complete genome sequence of the class fimbriimonadia in the phylum armatimonadetes.</title>
        <authorList>
            <person name="Hu Z.Y."/>
            <person name="Wang Y.Z."/>
            <person name="Im W.T."/>
            <person name="Wang S.Y."/>
            <person name="Zhao G.P."/>
            <person name="Zheng H.J."/>
            <person name="Quan Z.X."/>
        </authorList>
    </citation>
    <scope>NUCLEOTIDE SEQUENCE [LARGE SCALE GENOMIC DNA]</scope>
    <source>
        <strain evidence="6">Gsoil 348</strain>
    </source>
</reference>
<dbReference type="RefSeq" id="WP_025228188.1">
    <property type="nucleotide sequence ID" value="NZ_CP007139.1"/>
</dbReference>
<gene>
    <name evidence="6" type="ORF">OP10G_4570</name>
</gene>
<dbReference type="HOGENOM" id="CLU_041661_1_1_0"/>
<dbReference type="GO" id="GO:0015627">
    <property type="term" value="C:type II protein secretion system complex"/>
    <property type="evidence" value="ECO:0007669"/>
    <property type="project" value="InterPro"/>
</dbReference>
<organism evidence="6 7">
    <name type="scientific">Fimbriimonas ginsengisoli Gsoil 348</name>
    <dbReference type="NCBI Taxonomy" id="661478"/>
    <lineage>
        <taxon>Bacteria</taxon>
        <taxon>Bacillati</taxon>
        <taxon>Armatimonadota</taxon>
        <taxon>Fimbriimonadia</taxon>
        <taxon>Fimbriimonadales</taxon>
        <taxon>Fimbriimonadaceae</taxon>
        <taxon>Fimbriimonas</taxon>
    </lineage>
</organism>
<dbReference type="InterPro" id="IPR045584">
    <property type="entry name" value="Pilin-like"/>
</dbReference>
<dbReference type="OrthoDB" id="255848at2"/>
<keyword evidence="4" id="KW-1133">Transmembrane helix</keyword>
<evidence type="ECO:0000313" key="7">
    <source>
        <dbReference type="Proteomes" id="UP000027982"/>
    </source>
</evidence>
<protein>
    <recommendedName>
        <fullName evidence="8">Prepilin-type N-terminal cleavage/methylation domain-containing protein</fullName>
    </recommendedName>
</protein>
<accession>A0A068NWP0</accession>
<evidence type="ECO:0000313" key="6">
    <source>
        <dbReference type="EMBL" id="AIE87938.1"/>
    </source>
</evidence>
<sequence>MNRKAFTLIELLVVIAIIAILAAILFPVFAQAKLAAKNIASLSNLKQVGTAFKVYVGDNDDAYPTYGSDPNLGSGCIPNMEWMTAAGGWAYKVYPYTKNGDIYSVPASVKPFWLGEGSWGWCGGKPSDPVLAAMADDFNSKVKNGVQYMYRKAFGGAARPDFAGGPITDTMAANPANTFVNYEYASWSTDPNVHIWGQYTPSDISTKMALNAVFMDGHAKKVKGFGFRALQYAGDIGWKSGDGKVGMDLDWFLRMPDASGKVSNSATPADDTKDVN</sequence>
<dbReference type="SUPFAM" id="SSF54523">
    <property type="entry name" value="Pili subunits"/>
    <property type="match status" value="1"/>
</dbReference>
<dbReference type="InterPro" id="IPR012902">
    <property type="entry name" value="N_methyl_site"/>
</dbReference>
<dbReference type="GO" id="GO:0015628">
    <property type="term" value="P:protein secretion by the type II secretion system"/>
    <property type="evidence" value="ECO:0007669"/>
    <property type="project" value="InterPro"/>
</dbReference>
<dbReference type="PANTHER" id="PTHR30093">
    <property type="entry name" value="GENERAL SECRETION PATHWAY PROTEIN G"/>
    <property type="match status" value="1"/>
</dbReference>
<dbReference type="InterPro" id="IPR000983">
    <property type="entry name" value="Bac_GSPG_pilin"/>
</dbReference>
<keyword evidence="3" id="KW-0812">Transmembrane</keyword>
<keyword evidence="2" id="KW-0488">Methylation</keyword>
<dbReference type="GO" id="GO:0016020">
    <property type="term" value="C:membrane"/>
    <property type="evidence" value="ECO:0007669"/>
    <property type="project" value="UniProtKB-SubCell"/>
</dbReference>
<dbReference type="eggNOG" id="COG2165">
    <property type="taxonomic scope" value="Bacteria"/>
</dbReference>
<evidence type="ECO:0000256" key="4">
    <source>
        <dbReference type="ARBA" id="ARBA00022989"/>
    </source>
</evidence>
<name>A0A068NWP0_FIMGI</name>
<comment type="subcellular location">
    <subcellularLocation>
        <location evidence="1">Membrane</location>
        <topology evidence="1">Single-pass membrane protein</topology>
    </subcellularLocation>
</comment>
<evidence type="ECO:0000256" key="3">
    <source>
        <dbReference type="ARBA" id="ARBA00022692"/>
    </source>
</evidence>
<dbReference type="Proteomes" id="UP000027982">
    <property type="component" value="Chromosome"/>
</dbReference>
<dbReference type="STRING" id="661478.OP10G_4570"/>
<evidence type="ECO:0000256" key="1">
    <source>
        <dbReference type="ARBA" id="ARBA00004167"/>
    </source>
</evidence>
<dbReference type="PANTHER" id="PTHR30093:SF44">
    <property type="entry name" value="TYPE II SECRETION SYSTEM CORE PROTEIN G"/>
    <property type="match status" value="1"/>
</dbReference>
<evidence type="ECO:0008006" key="8">
    <source>
        <dbReference type="Google" id="ProtNLM"/>
    </source>
</evidence>
<dbReference type="KEGG" id="fgi:OP10G_4570"/>
<dbReference type="PRINTS" id="PR00813">
    <property type="entry name" value="BCTERIALGSPG"/>
</dbReference>
<dbReference type="AlphaFoldDB" id="A0A068NWP0"/>
<evidence type="ECO:0000256" key="2">
    <source>
        <dbReference type="ARBA" id="ARBA00022481"/>
    </source>
</evidence>
<keyword evidence="5" id="KW-0472">Membrane</keyword>
<dbReference type="Pfam" id="PF07963">
    <property type="entry name" value="N_methyl"/>
    <property type="match status" value="1"/>
</dbReference>
<evidence type="ECO:0000256" key="5">
    <source>
        <dbReference type="ARBA" id="ARBA00023136"/>
    </source>
</evidence>
<dbReference type="NCBIfam" id="TIGR02532">
    <property type="entry name" value="IV_pilin_GFxxxE"/>
    <property type="match status" value="1"/>
</dbReference>
<keyword evidence="7" id="KW-1185">Reference proteome</keyword>
<proteinExistence type="predicted"/>